<comment type="caution">
    <text evidence="1">The sequence shown here is derived from an EMBL/GenBank/DDBJ whole genome shotgun (WGS) entry which is preliminary data.</text>
</comment>
<gene>
    <name evidence="1" type="ORF">GJ744_010922</name>
</gene>
<keyword evidence="2" id="KW-1185">Reference proteome</keyword>
<proteinExistence type="predicted"/>
<accession>A0A8H7AGQ3</accession>
<dbReference type="Proteomes" id="UP000606974">
    <property type="component" value="Unassembled WGS sequence"/>
</dbReference>
<dbReference type="OrthoDB" id="3799394at2759"/>
<evidence type="ECO:0000313" key="2">
    <source>
        <dbReference type="Proteomes" id="UP000606974"/>
    </source>
</evidence>
<protein>
    <submittedName>
        <fullName evidence="1">Uncharacterized protein</fullName>
    </submittedName>
</protein>
<dbReference type="AlphaFoldDB" id="A0A8H7AGQ3"/>
<name>A0A8H7AGQ3_9EURO</name>
<sequence>MDPMLALGLASNLAQFIDFGLKATSKAREIQKSGSGVTDENADLEFIVKDLVDVNAKLNTSIGSESFKPEGRRTKWKSARKALKTLWGREAVEEMKSRLLGFRDQLQVHMLSLQEHEENNRRRHCESHNLAENQHLETRIDILHAVNGAAESTDTQYQLMRQEIENTLLGNLKVQAAALAASIGFAHLWRAQEEGTAPFSFQRPESSISTATNLQKEGNEDRRHIVPKQRIMDNLNAIHPVDADIQAQFPDLPLLLALNQAEWRPSFSWVIRGSVELPLLFYLPTPSVAYDFLTMAIAFSADMLQVTDEACAENILSELFGNSTCLSCPRGSAQRQRIKNDYRDWQKIAGLLWLDDLFAACHEESCILWQTGPSEVRMMDSALNRDSEPLLNRFWLWLMGGWSTCFSFEVPHNGDTEPTRSGIKDSQNTDFILVHAVAEFLVRSSYQINLHIEQDSECNKCVKLSFVGQQNFLSVPRLRWCRGEENHHCRRMLMDMCGRCDGPEPVLLPCTKPQICGSRGLAPCPPSQTCINDPSKPNCDIAVDCPGICVHLKGPSCGGFAGLHCPRGKVCVDDPRDSCDPRQGGADCIGTCIDHNPQ</sequence>
<evidence type="ECO:0000313" key="1">
    <source>
        <dbReference type="EMBL" id="KAF7507109.1"/>
    </source>
</evidence>
<dbReference type="EMBL" id="JAACFV010000074">
    <property type="protein sequence ID" value="KAF7507109.1"/>
    <property type="molecule type" value="Genomic_DNA"/>
</dbReference>
<organism evidence="1 2">
    <name type="scientific">Endocarpon pusillum</name>
    <dbReference type="NCBI Taxonomy" id="364733"/>
    <lineage>
        <taxon>Eukaryota</taxon>
        <taxon>Fungi</taxon>
        <taxon>Dikarya</taxon>
        <taxon>Ascomycota</taxon>
        <taxon>Pezizomycotina</taxon>
        <taxon>Eurotiomycetes</taxon>
        <taxon>Chaetothyriomycetidae</taxon>
        <taxon>Verrucariales</taxon>
        <taxon>Verrucariaceae</taxon>
        <taxon>Endocarpon</taxon>
    </lineage>
</organism>
<reference evidence="1" key="1">
    <citation type="submission" date="2020-02" db="EMBL/GenBank/DDBJ databases">
        <authorList>
            <person name="Palmer J.M."/>
        </authorList>
    </citation>
    <scope>NUCLEOTIDE SEQUENCE</scope>
    <source>
        <strain evidence="1">EPUS1.4</strain>
        <tissue evidence="1">Thallus</tissue>
    </source>
</reference>